<protein>
    <submittedName>
        <fullName evidence="1">Uncharacterized protein</fullName>
    </submittedName>
</protein>
<dbReference type="InParanoid" id="F4R8R7"/>
<dbReference type="RefSeq" id="XP_007405454.1">
    <property type="nucleotide sequence ID" value="XM_007405392.1"/>
</dbReference>
<keyword evidence="2" id="KW-1185">Reference proteome</keyword>
<proteinExistence type="predicted"/>
<dbReference type="EMBL" id="GL883093">
    <property type="protein sequence ID" value="EGG10852.1"/>
    <property type="molecule type" value="Genomic_DNA"/>
</dbReference>
<dbReference type="VEuPathDB" id="FungiDB:MELLADRAFT_102591"/>
<dbReference type="AlphaFoldDB" id="F4R8R7"/>
<organism evidence="2">
    <name type="scientific">Melampsora larici-populina (strain 98AG31 / pathotype 3-4-7)</name>
    <name type="common">Poplar leaf rust fungus</name>
    <dbReference type="NCBI Taxonomy" id="747676"/>
    <lineage>
        <taxon>Eukaryota</taxon>
        <taxon>Fungi</taxon>
        <taxon>Dikarya</taxon>
        <taxon>Basidiomycota</taxon>
        <taxon>Pucciniomycotina</taxon>
        <taxon>Pucciniomycetes</taxon>
        <taxon>Pucciniales</taxon>
        <taxon>Melampsoraceae</taxon>
        <taxon>Melampsora</taxon>
    </lineage>
</organism>
<reference evidence="2" key="1">
    <citation type="journal article" date="2011" name="Proc. Natl. Acad. Sci. U.S.A.">
        <title>Obligate biotrophy features unraveled by the genomic analysis of rust fungi.</title>
        <authorList>
            <person name="Duplessis S."/>
            <person name="Cuomo C.A."/>
            <person name="Lin Y.-C."/>
            <person name="Aerts A."/>
            <person name="Tisserant E."/>
            <person name="Veneault-Fourrey C."/>
            <person name="Joly D.L."/>
            <person name="Hacquard S."/>
            <person name="Amselem J."/>
            <person name="Cantarel B.L."/>
            <person name="Chiu R."/>
            <person name="Coutinho P.M."/>
            <person name="Feau N."/>
            <person name="Field M."/>
            <person name="Frey P."/>
            <person name="Gelhaye E."/>
            <person name="Goldberg J."/>
            <person name="Grabherr M.G."/>
            <person name="Kodira C.D."/>
            <person name="Kohler A."/>
            <person name="Kuees U."/>
            <person name="Lindquist E.A."/>
            <person name="Lucas S.M."/>
            <person name="Mago R."/>
            <person name="Mauceli E."/>
            <person name="Morin E."/>
            <person name="Murat C."/>
            <person name="Pangilinan J.L."/>
            <person name="Park R."/>
            <person name="Pearson M."/>
            <person name="Quesneville H."/>
            <person name="Rouhier N."/>
            <person name="Sakthikumar S."/>
            <person name="Salamov A.A."/>
            <person name="Schmutz J."/>
            <person name="Selles B."/>
            <person name="Shapiro H."/>
            <person name="Tanguay P."/>
            <person name="Tuskan G.A."/>
            <person name="Henrissat B."/>
            <person name="Van de Peer Y."/>
            <person name="Rouze P."/>
            <person name="Ellis J.G."/>
            <person name="Dodds P.N."/>
            <person name="Schein J.E."/>
            <person name="Zhong S."/>
            <person name="Hamelin R.C."/>
            <person name="Grigoriev I.V."/>
            <person name="Szabo L.J."/>
            <person name="Martin F."/>
        </authorList>
    </citation>
    <scope>NUCLEOTIDE SEQUENCE [LARGE SCALE GENOMIC DNA]</scope>
    <source>
        <strain evidence="2">98AG31 / pathotype 3-4-7</strain>
    </source>
</reference>
<sequence>MSRNGPSADFQRLYLTFINLGAPIHSEQASSLMQLIVKHLGRQNIPQNGFDEETNTVRLLLHLEEYHDESYLRFKKSINSGRVQEKILESDISFQLADEKLAPPFKSLLTEFRNTKTINLLQITRLLQSLEHEQISIPQLGRLFRALNLVINRNRAIYTDFHVQLNGHSEIVPKLFKMLTQRRYGQLDPQSFTWDSLEYLIYIEITLITTSSNP</sequence>
<accession>F4R8R7</accession>
<name>F4R8R7_MELLP</name>
<dbReference type="GeneID" id="18921722"/>
<evidence type="ECO:0000313" key="2">
    <source>
        <dbReference type="Proteomes" id="UP000001072"/>
    </source>
</evidence>
<evidence type="ECO:0000313" key="1">
    <source>
        <dbReference type="EMBL" id="EGG10852.1"/>
    </source>
</evidence>
<dbReference type="HOGENOM" id="CLU_1289181_0_0_1"/>
<gene>
    <name evidence="1" type="ORF">MELLADRAFT_102591</name>
</gene>
<dbReference type="KEGG" id="mlr:MELLADRAFT_102591"/>
<dbReference type="Proteomes" id="UP000001072">
    <property type="component" value="Unassembled WGS sequence"/>
</dbReference>